<name>A0A3P7JNP6_STRVU</name>
<dbReference type="EMBL" id="UYYB01117939">
    <property type="protein sequence ID" value="VDM82493.1"/>
    <property type="molecule type" value="Genomic_DNA"/>
</dbReference>
<evidence type="ECO:0000313" key="2">
    <source>
        <dbReference type="Proteomes" id="UP000270094"/>
    </source>
</evidence>
<gene>
    <name evidence="1" type="ORF">SVUK_LOCUS17491</name>
</gene>
<organism evidence="1 2">
    <name type="scientific">Strongylus vulgaris</name>
    <name type="common">Blood worm</name>
    <dbReference type="NCBI Taxonomy" id="40348"/>
    <lineage>
        <taxon>Eukaryota</taxon>
        <taxon>Metazoa</taxon>
        <taxon>Ecdysozoa</taxon>
        <taxon>Nematoda</taxon>
        <taxon>Chromadorea</taxon>
        <taxon>Rhabditida</taxon>
        <taxon>Rhabditina</taxon>
        <taxon>Rhabditomorpha</taxon>
        <taxon>Strongyloidea</taxon>
        <taxon>Strongylidae</taxon>
        <taxon>Strongylus</taxon>
    </lineage>
</organism>
<dbReference type="Proteomes" id="UP000270094">
    <property type="component" value="Unassembled WGS sequence"/>
</dbReference>
<protein>
    <submittedName>
        <fullName evidence="1">Uncharacterized protein</fullName>
    </submittedName>
</protein>
<proteinExistence type="predicted"/>
<evidence type="ECO:0000313" key="1">
    <source>
        <dbReference type="EMBL" id="VDM82493.1"/>
    </source>
</evidence>
<sequence length="85" mass="9947">MKNTGGGHRSHPTVRLMRRSTTFSLTEGMLTRRLSDTILQQWFDHRLLRAKVRFSRKLKKKICQRVEKDKTGDLLTICDSSIEET</sequence>
<keyword evidence="2" id="KW-1185">Reference proteome</keyword>
<reference evidence="1 2" key="1">
    <citation type="submission" date="2018-11" db="EMBL/GenBank/DDBJ databases">
        <authorList>
            <consortium name="Pathogen Informatics"/>
        </authorList>
    </citation>
    <scope>NUCLEOTIDE SEQUENCE [LARGE SCALE GENOMIC DNA]</scope>
</reference>
<dbReference type="AlphaFoldDB" id="A0A3P7JNP6"/>
<accession>A0A3P7JNP6</accession>